<sequence>MFFASVFSTCALEGINIGELISSCKTSPVHSAAPHPLALSCGAVARILDRHNEAVVSHERQSGVCSYFCIAPRRANARYSRRCRFPPSNENIGPVQPEPAVAISMKD</sequence>
<gene>
    <name evidence="1" type="ORF">F2P81_019388</name>
</gene>
<evidence type="ECO:0000313" key="1">
    <source>
        <dbReference type="EMBL" id="KAF0028301.1"/>
    </source>
</evidence>
<evidence type="ECO:0000313" key="2">
    <source>
        <dbReference type="Proteomes" id="UP000438429"/>
    </source>
</evidence>
<accession>A0A6A4SB36</accession>
<dbReference type="Proteomes" id="UP000438429">
    <property type="component" value="Unassembled WGS sequence"/>
</dbReference>
<comment type="caution">
    <text evidence="1">The sequence shown here is derived from an EMBL/GenBank/DDBJ whole genome shotgun (WGS) entry which is preliminary data.</text>
</comment>
<dbReference type="EMBL" id="VEVO01000017">
    <property type="protein sequence ID" value="KAF0028301.1"/>
    <property type="molecule type" value="Genomic_DNA"/>
</dbReference>
<reference evidence="1 2" key="1">
    <citation type="submission" date="2019-06" db="EMBL/GenBank/DDBJ databases">
        <title>Draft genomes of female and male turbot (Scophthalmus maximus).</title>
        <authorList>
            <person name="Xu H."/>
            <person name="Xu X.-W."/>
            <person name="Shao C."/>
            <person name="Chen S."/>
        </authorList>
    </citation>
    <scope>NUCLEOTIDE SEQUENCE [LARGE SCALE GENOMIC DNA]</scope>
    <source>
        <strain evidence="1">Ysfricsl-2016a</strain>
        <tissue evidence="1">Blood</tissue>
    </source>
</reference>
<organism evidence="1 2">
    <name type="scientific">Scophthalmus maximus</name>
    <name type="common">Turbot</name>
    <name type="synonym">Psetta maxima</name>
    <dbReference type="NCBI Taxonomy" id="52904"/>
    <lineage>
        <taxon>Eukaryota</taxon>
        <taxon>Metazoa</taxon>
        <taxon>Chordata</taxon>
        <taxon>Craniata</taxon>
        <taxon>Vertebrata</taxon>
        <taxon>Euteleostomi</taxon>
        <taxon>Actinopterygii</taxon>
        <taxon>Neopterygii</taxon>
        <taxon>Teleostei</taxon>
        <taxon>Neoteleostei</taxon>
        <taxon>Acanthomorphata</taxon>
        <taxon>Carangaria</taxon>
        <taxon>Pleuronectiformes</taxon>
        <taxon>Pleuronectoidei</taxon>
        <taxon>Scophthalmidae</taxon>
        <taxon>Scophthalmus</taxon>
    </lineage>
</organism>
<dbReference type="AlphaFoldDB" id="A0A6A4SB36"/>
<protein>
    <submittedName>
        <fullName evidence="1">Uncharacterized protein</fullName>
    </submittedName>
</protein>
<proteinExistence type="predicted"/>
<name>A0A6A4SB36_SCOMX</name>